<reference evidence="2 3" key="1">
    <citation type="submission" date="2012-09" db="EMBL/GenBank/DDBJ databases">
        <title>Draft Genome Sequences of 6 Strains from Genus Thauera.</title>
        <authorList>
            <person name="Liu B."/>
            <person name="Shapleigh J.P."/>
            <person name="Frostegard A.H."/>
        </authorList>
    </citation>
    <scope>NUCLEOTIDE SEQUENCE [LARGE SCALE GENOMIC DNA]</scope>
    <source>
        <strain evidence="2 3">S2</strain>
    </source>
</reference>
<gene>
    <name evidence="2" type="ORF">C665_02457</name>
</gene>
<dbReference type="EMBL" id="AMXD01000006">
    <property type="protein sequence ID" value="ENO88372.1"/>
    <property type="molecule type" value="Genomic_DNA"/>
</dbReference>
<protein>
    <recommendedName>
        <fullName evidence="1">DUF7713 domain-containing protein</fullName>
    </recommendedName>
</protein>
<dbReference type="Pfam" id="PF24828">
    <property type="entry name" value="DUF7713"/>
    <property type="match status" value="1"/>
</dbReference>
<feature type="domain" description="DUF7713" evidence="1">
    <location>
        <begin position="9"/>
        <end position="71"/>
    </location>
</feature>
<accession>N6Z1B2</accession>
<comment type="caution">
    <text evidence="2">The sequence shown here is derived from an EMBL/GenBank/DDBJ whole genome shotgun (WGS) entry which is preliminary data.</text>
</comment>
<organism evidence="2 3">
    <name type="scientific">Thauera aminoaromatica S2</name>
    <dbReference type="NCBI Taxonomy" id="1234381"/>
    <lineage>
        <taxon>Bacteria</taxon>
        <taxon>Pseudomonadati</taxon>
        <taxon>Pseudomonadota</taxon>
        <taxon>Betaproteobacteria</taxon>
        <taxon>Rhodocyclales</taxon>
        <taxon>Zoogloeaceae</taxon>
        <taxon>Thauera</taxon>
    </lineage>
</organism>
<dbReference type="AlphaFoldDB" id="N6Z1B2"/>
<evidence type="ECO:0000259" key="1">
    <source>
        <dbReference type="Pfam" id="PF24828"/>
    </source>
</evidence>
<name>N6Z1B2_THASP</name>
<dbReference type="InterPro" id="IPR056130">
    <property type="entry name" value="DUF7713"/>
</dbReference>
<evidence type="ECO:0000313" key="3">
    <source>
        <dbReference type="Proteomes" id="UP000013042"/>
    </source>
</evidence>
<proteinExistence type="predicted"/>
<evidence type="ECO:0000313" key="2">
    <source>
        <dbReference type="EMBL" id="ENO88372.1"/>
    </source>
</evidence>
<sequence>MLSIRHLATEGEKTEIAEQTVRGRIDWDESAVERTPLLVIDGREISWNDFGRMLSAFEGWQFKLEIVDRSDEI</sequence>
<dbReference type="Proteomes" id="UP000013042">
    <property type="component" value="Unassembled WGS sequence"/>
</dbReference>